<dbReference type="InterPro" id="IPR050179">
    <property type="entry name" value="Trans_hexapeptide_repeat"/>
</dbReference>
<organism evidence="6 7">
    <name type="scientific">Roseateles asaccharophilus</name>
    <dbReference type="NCBI Taxonomy" id="582607"/>
    <lineage>
        <taxon>Bacteria</taxon>
        <taxon>Pseudomonadati</taxon>
        <taxon>Pseudomonadota</taxon>
        <taxon>Betaproteobacteria</taxon>
        <taxon>Burkholderiales</taxon>
        <taxon>Sphaerotilaceae</taxon>
        <taxon>Roseateles</taxon>
    </lineage>
</organism>
<accession>A0A4V3CIT1</accession>
<dbReference type="Pfam" id="PF00132">
    <property type="entry name" value="Hexapep"/>
    <property type="match status" value="2"/>
</dbReference>
<sequence>MSHSVTAPDGVSVHPMALLETPHVGAGSRIWAFAHVLPGARIGRDANICDHVFIENDVVLGDRVTVKSGVQLWDGVRIEDDVFVGPNVTFSNDPFPRSKQRPERFVQTRVRAGASIGSGATIRPGVTIGPGALVSDGAVVTRDVPPNAIVAGNPAYITGYADTPEVPLHGAGITASQAGQGAQAVPELHVRGARLHRMPKIVDLRGALSFGETGAHLPFTPERFFMVYDVPSREVRGEHAHRACHQFLVCVKGSLGIVLDDGERRDQITLDSPQLGLHIPPMVWGIQYQFSPDAVLLVLASHRYEAEDYIRNYDDFLAAVRAGQPGSPA</sequence>
<dbReference type="EMBL" id="SNXE01000008">
    <property type="protein sequence ID" value="TDP06706.1"/>
    <property type="molecule type" value="Genomic_DNA"/>
</dbReference>
<evidence type="ECO:0000256" key="2">
    <source>
        <dbReference type="ARBA" id="ARBA00022679"/>
    </source>
</evidence>
<evidence type="ECO:0000313" key="6">
    <source>
        <dbReference type="EMBL" id="TDP06706.1"/>
    </source>
</evidence>
<dbReference type="RefSeq" id="WP_133604900.1">
    <property type="nucleotide sequence ID" value="NZ_JAUFPJ010000009.1"/>
</dbReference>
<gene>
    <name evidence="6" type="ORF">DFR39_108178</name>
</gene>
<dbReference type="Gene3D" id="2.160.10.10">
    <property type="entry name" value="Hexapeptide repeat proteins"/>
    <property type="match status" value="1"/>
</dbReference>
<dbReference type="InterPro" id="IPR011004">
    <property type="entry name" value="Trimer_LpxA-like_sf"/>
</dbReference>
<dbReference type="InterPro" id="IPR014710">
    <property type="entry name" value="RmlC-like_jellyroll"/>
</dbReference>
<evidence type="ECO:0000256" key="1">
    <source>
        <dbReference type="ARBA" id="ARBA00007274"/>
    </source>
</evidence>
<keyword evidence="7" id="KW-1185">Reference proteome</keyword>
<dbReference type="SUPFAM" id="SSF51161">
    <property type="entry name" value="Trimeric LpxA-like enzymes"/>
    <property type="match status" value="1"/>
</dbReference>
<dbReference type="PANTHER" id="PTHR43300:SF4">
    <property type="entry name" value="ACYL-[ACYL-CARRIER-PROTEIN]--UDP-N-ACETYLGLUCOSAMINE O-ACYLTRANSFERASE"/>
    <property type="match status" value="1"/>
</dbReference>
<dbReference type="InterPro" id="IPR001451">
    <property type="entry name" value="Hexapep"/>
</dbReference>
<proteinExistence type="inferred from homology"/>
<dbReference type="OrthoDB" id="272049at2"/>
<dbReference type="GO" id="GO:0016746">
    <property type="term" value="F:acyltransferase activity"/>
    <property type="evidence" value="ECO:0007669"/>
    <property type="project" value="UniProtKB-KW"/>
</dbReference>
<protein>
    <submittedName>
        <fullName evidence="6">Acetyltransferase-like isoleucine patch superfamily enzyme</fullName>
    </submittedName>
</protein>
<dbReference type="SUPFAM" id="SSF51182">
    <property type="entry name" value="RmlC-like cupins"/>
    <property type="match status" value="1"/>
</dbReference>
<evidence type="ECO:0000259" key="5">
    <source>
        <dbReference type="Pfam" id="PF05523"/>
    </source>
</evidence>
<dbReference type="Proteomes" id="UP000295357">
    <property type="component" value="Unassembled WGS sequence"/>
</dbReference>
<dbReference type="InterPro" id="IPR008894">
    <property type="entry name" value="QdtA_cupin_dom"/>
</dbReference>
<dbReference type="Pfam" id="PF05523">
    <property type="entry name" value="FdtA"/>
    <property type="match status" value="1"/>
</dbReference>
<keyword evidence="4" id="KW-0012">Acyltransferase</keyword>
<dbReference type="Gene3D" id="2.60.120.10">
    <property type="entry name" value="Jelly Rolls"/>
    <property type="match status" value="1"/>
</dbReference>
<comment type="caution">
    <text evidence="6">The sequence shown here is derived from an EMBL/GenBank/DDBJ whole genome shotgun (WGS) entry which is preliminary data.</text>
</comment>
<dbReference type="CDD" id="cd20292">
    <property type="entry name" value="cupin_QdtA-like"/>
    <property type="match status" value="1"/>
</dbReference>
<feature type="domain" description="Sugar 3,4-ketoisomerase QdtA cupin" evidence="5">
    <location>
        <begin position="193"/>
        <end position="320"/>
    </location>
</feature>
<dbReference type="InterPro" id="IPR011051">
    <property type="entry name" value="RmlC_Cupin_sf"/>
</dbReference>
<dbReference type="PANTHER" id="PTHR43300">
    <property type="entry name" value="ACETYLTRANSFERASE"/>
    <property type="match status" value="1"/>
</dbReference>
<dbReference type="PROSITE" id="PS00101">
    <property type="entry name" value="HEXAPEP_TRANSFERASES"/>
    <property type="match status" value="1"/>
</dbReference>
<name>A0A4V3CIT1_9BURK</name>
<reference evidence="6 7" key="1">
    <citation type="submission" date="2019-03" db="EMBL/GenBank/DDBJ databases">
        <title>Genomic Encyclopedia of Type Strains, Phase IV (KMG-IV): sequencing the most valuable type-strain genomes for metagenomic binning, comparative biology and taxonomic classification.</title>
        <authorList>
            <person name="Goeker M."/>
        </authorList>
    </citation>
    <scope>NUCLEOTIDE SEQUENCE [LARGE SCALE GENOMIC DNA]</scope>
    <source>
        <strain evidence="6 7">DSM 25082</strain>
    </source>
</reference>
<dbReference type="InterPro" id="IPR018357">
    <property type="entry name" value="Hexapep_transf_CS"/>
</dbReference>
<dbReference type="CDD" id="cd03358">
    <property type="entry name" value="LbH_WxcM_N_like"/>
    <property type="match status" value="1"/>
</dbReference>
<evidence type="ECO:0000256" key="4">
    <source>
        <dbReference type="ARBA" id="ARBA00023315"/>
    </source>
</evidence>
<keyword evidence="3" id="KW-0677">Repeat</keyword>
<evidence type="ECO:0000313" key="7">
    <source>
        <dbReference type="Proteomes" id="UP000295357"/>
    </source>
</evidence>
<keyword evidence="2 6" id="KW-0808">Transferase</keyword>
<dbReference type="AlphaFoldDB" id="A0A4V3CIT1"/>
<evidence type="ECO:0000256" key="3">
    <source>
        <dbReference type="ARBA" id="ARBA00022737"/>
    </source>
</evidence>
<comment type="similarity">
    <text evidence="1">Belongs to the transferase hexapeptide repeat family.</text>
</comment>